<feature type="repeat" description="ANK" evidence="3">
    <location>
        <begin position="1707"/>
        <end position="1739"/>
    </location>
</feature>
<proteinExistence type="predicted"/>
<feature type="repeat" description="ANK" evidence="3">
    <location>
        <begin position="817"/>
        <end position="849"/>
    </location>
</feature>
<dbReference type="Gene3D" id="3.40.50.300">
    <property type="entry name" value="P-loop containing nucleotide triphosphate hydrolases"/>
    <property type="match status" value="1"/>
</dbReference>
<organism evidence="7 8">
    <name type="scientific">Fusarium mundagurra</name>
    <dbReference type="NCBI Taxonomy" id="1567541"/>
    <lineage>
        <taxon>Eukaryota</taxon>
        <taxon>Fungi</taxon>
        <taxon>Dikarya</taxon>
        <taxon>Ascomycota</taxon>
        <taxon>Pezizomycotina</taxon>
        <taxon>Sordariomycetes</taxon>
        <taxon>Hypocreomycetidae</taxon>
        <taxon>Hypocreales</taxon>
        <taxon>Nectriaceae</taxon>
        <taxon>Fusarium</taxon>
        <taxon>Fusarium fujikuroi species complex</taxon>
    </lineage>
</organism>
<dbReference type="SMART" id="SM00248">
    <property type="entry name" value="ANK"/>
    <property type="match status" value="26"/>
</dbReference>
<feature type="repeat" description="ANK" evidence="3">
    <location>
        <begin position="2178"/>
        <end position="2210"/>
    </location>
</feature>
<accession>A0A8H5Y9W3</accession>
<feature type="repeat" description="ANK" evidence="3">
    <location>
        <begin position="1859"/>
        <end position="1891"/>
    </location>
</feature>
<feature type="repeat" description="ANK" evidence="3">
    <location>
        <begin position="2016"/>
        <end position="2048"/>
    </location>
</feature>
<dbReference type="InterPro" id="IPR002110">
    <property type="entry name" value="Ankyrin_rpt"/>
</dbReference>
<dbReference type="Pfam" id="PF13637">
    <property type="entry name" value="Ank_4"/>
    <property type="match status" value="1"/>
</dbReference>
<dbReference type="PROSITE" id="PS50088">
    <property type="entry name" value="ANK_REPEAT"/>
    <property type="match status" value="14"/>
</dbReference>
<keyword evidence="1" id="KW-0677">Repeat</keyword>
<feature type="domain" description="Nephrocystin 3-like N-terminal" evidence="6">
    <location>
        <begin position="275"/>
        <end position="450"/>
    </location>
</feature>
<feature type="repeat" description="ANK" evidence="3">
    <location>
        <begin position="949"/>
        <end position="981"/>
    </location>
</feature>
<dbReference type="Pfam" id="PF22939">
    <property type="entry name" value="WHD_GPIID"/>
    <property type="match status" value="1"/>
</dbReference>
<feature type="repeat" description="ANK" evidence="3">
    <location>
        <begin position="1894"/>
        <end position="1926"/>
    </location>
</feature>
<gene>
    <name evidence="7" type="ORF">FMUND_10478</name>
</gene>
<comment type="caution">
    <text evidence="7">The sequence shown here is derived from an EMBL/GenBank/DDBJ whole genome shotgun (WGS) entry which is preliminary data.</text>
</comment>
<protein>
    <submittedName>
        <fullName evidence="7">Ankyrin 1</fullName>
    </submittedName>
</protein>
<dbReference type="EMBL" id="JAAOAN010000380">
    <property type="protein sequence ID" value="KAF5708693.1"/>
    <property type="molecule type" value="Genomic_DNA"/>
</dbReference>
<feature type="repeat" description="ANK" evidence="3">
    <location>
        <begin position="1046"/>
        <end position="1078"/>
    </location>
</feature>
<feature type="region of interest" description="Disordered" evidence="4">
    <location>
        <begin position="1110"/>
        <end position="1139"/>
    </location>
</feature>
<feature type="region of interest" description="Disordered" evidence="4">
    <location>
        <begin position="2561"/>
        <end position="2589"/>
    </location>
</feature>
<evidence type="ECO:0000256" key="1">
    <source>
        <dbReference type="ARBA" id="ARBA00022737"/>
    </source>
</evidence>
<feature type="repeat" description="ANK" evidence="3">
    <location>
        <begin position="1740"/>
        <end position="1772"/>
    </location>
</feature>
<evidence type="ECO:0000256" key="3">
    <source>
        <dbReference type="PROSITE-ProRule" id="PRU00023"/>
    </source>
</evidence>
<feature type="repeat" description="ANK" evidence="3">
    <location>
        <begin position="2145"/>
        <end position="2177"/>
    </location>
</feature>
<dbReference type="Pfam" id="PF12796">
    <property type="entry name" value="Ank_2"/>
    <property type="match status" value="6"/>
</dbReference>
<dbReference type="InterPro" id="IPR027417">
    <property type="entry name" value="P-loop_NTPase"/>
</dbReference>
<dbReference type="SUPFAM" id="SSF48403">
    <property type="entry name" value="Ankyrin repeat"/>
    <property type="match status" value="4"/>
</dbReference>
<dbReference type="InterPro" id="IPR054471">
    <property type="entry name" value="GPIID_WHD"/>
</dbReference>
<feature type="repeat" description="ANK" evidence="3">
    <location>
        <begin position="2112"/>
        <end position="2144"/>
    </location>
</feature>
<sequence>MATQVVLSSNKNPQSLWDQAFNALGADLKTSLSQAVTHKRDILAAALEAAENRKATSLRKRWKFKRSNGEVVIIRDVLEKIAKWIDSFKAVGDAAVQFDASNASLPWAAVRLLLQVTVNDVQQYGTMVQDLEVVSRIIARYKEFENLHLGRDQPSEAVLETALTVLYTEACLQPRQGRHSLIRAVRLAKSVFWTGDDGMQKILSQEDEVLKLAKLQDTSDLRFIQKTVLRLRDQINSNTKRIEEDDYIKMISWMSTSAFSIHHETISESRTPNFGQWLLKHEAYRNWCESSSSSALWIHGITGSGKTNLFSVIVDSLRTIWASQPESTPFAYFYCLESDSEPERSSADGILHSILRQLAITENQSDVRDFFYSDFQRRVRSARIQGLDLPRLSRKECVDRIVQVANEDPITILLDGVEQVEDESCDILLQSLSDIMSRAENVVKVLVTSRNSLNVLSSLRTAKEIIVTADHVHDDMAQFITQKVGEAKLISGRLSSGKRSCLIKELLDGAGEMFLWVHRQIQQLRKVKNEHDLLPALRSNILSDLDKLYEYDLGQILQSGDTSRQLAIHIFSWLLYMKAPLTPEALLAAIASTSIREVPCAAADIAVVCSNLVVIDLHRQVVRLAHHSVREFILRTKQALFSAPVAHSLLASTCIKVSARGPPDNGSLEQQVQGFFFYAATHWAGHFESSRVIKKDEKLFQDMLSFVFEDGDYDVSLSFEAWLDTAKEIARLLPRDHPMKPALDAIPNETSSPLFLAAVFGIDGLLTLIAESESDIDWDQRNDLGHTALYLAVATGHLSTVAALIERGTELNVECGSYGSPLHVACFRGYQDIVEKLLEHGASSKCGSKFQSAIQAASQGGHEDIVLSLIKHDAIINSEDDYEQAIQMATEYGFIKVINQLQKPQFKRFFDKDTPDKQKMRLAKAIKTGQLFVLQRQISKASPGATDTFPKDAVAIAALYGHTDIVKYLLEQGLDIEAEGQFGTPLRSACLMNHKYTVEELLQRGANVNTEEQKGNALYVAAVKGHLDIVRILLDEGADVHQKTGASGTPLQAAAYYGHRKVVEMLLDAGANVYAEGSSPDAFHAAAEGGHQNIIMLFLKRGYRFHYAPPSPKYKRAQPSPYRPLYREASPGRDKHPRSKLWPELYKQTTGTTESVADADARDNITRVEHDEEMDMFAIDQGKHLRNDRVTQDESQKNRPLEASAARGKDAVVKILLEQKETLGFRDYEIVTALKAAASKGHLNTVRMLLDHALKMKVHFIERIYATLESIPEGRHDMLQLTLAKASESGCTEEQIDQLRLKLPRGEEKYKVAVIDRQALKADLLACCTSGNVAVLEAIMSCKHQQLLQANDLLEGLQKAVEMGRLSIIKSLFKLSSDIQSAAIPDNTLICAAGKDLEILKFLLSQKIDISHSELLLSRLVYAACSKGQPDIVKYLVSDFGVDINANIPEDEKPRRRRRMRKFFHTCLMNPPVTTTDEADDPRPSNDHRLVSPLQVCLSAFDISERSYYTSWYIDDTMPQQQEAIQTLLRLGADPNSLGGKNVYPLPYAARFCPAVVVKELLEAGADVTLAGQGDLALLGTVQREMEAMEVMTRLLDSGHHLPDYCDGGKTLLVNALSLFEGDRGRQTFHSIVDDPDGRFLQAPSLEYVFEQGSGAVLEFLLQKYDTGKLEDTRYGLVLQMACVLGKAPLVELLLSRGVGVDATGYYYGSSLQAAARTGRLQIVKSLLNKGANPNVIQGRWHTSLRAAIVGGHIEIVQLLLQSGADPKLKYEGERRSENKRESASSTLQIALQEGHTEIARLLLEKEPSLIEEEGPLQHPLIISCQRGDHTMTELLLEANASANVRGHKEAKMTSMEAQDASPLHAAISGGHTNVVQTLLSRGADPNLEVDDCDCRTPMLAAVKRGDLRIVRLLLDSGAKINSSSLQKACRRGDLLIVAAFLEWLVNGGEGSFEIIDETLDSLTMEKFIDYRTLNLVLDYVPPTPKRFLFVCSSGSVPLVRRMVQQGMSVDGSDEEEDSPLQVACYHLNFEVVRLLLQRGANVRSRSSQPGDPITLALWACALPLQQQMEQRGTRHQKYHAGSVDYRTTQRCTKIVRILLEFGATVDSGTHEMESPLQLASFIGNLEVSKLLIKHGASVDKITGSFKTPLFSALQGNNSDIIRLILEKGVDVNYVHPIHGSALHLACRYNDESLVLQLLQHGASPVLKDANGVTALTLAFESAASYYGASQKTSRLICRHSTTLDITDSDIIAAARLEPSDLLSFLLVRREEEPVTEDLMIRFLSEERLPIQENVEVLFDHSQGLEITPKMLNVGLSEQAFRSLTRARKLSVDITPDMLESQTDLGTLKALIGYQPGVEVTEGLVNKILSIAHESRYSRWWHLEESTKLLLSIWPRDSPLSVTNAMLKAAKLVPHLQFLLERLGSAQGKLQDVAIWICEQGTDYLGKQENLLALVLQADPKVDLSTSPLEKIMIGAQPWILDIVLTHSPSLPITEKLFLSIFREYPEALEVTRKGFAEVLVRHKKEFVFTEKIREAIDRAYQKHSDMDKRDVWYSLRERDETQEEAEARQAENDLNKNYDHASPSREDS</sequence>
<feature type="repeat" description="ANK" evidence="3">
    <location>
        <begin position="784"/>
        <end position="816"/>
    </location>
</feature>
<reference evidence="7 8" key="1">
    <citation type="submission" date="2020-05" db="EMBL/GenBank/DDBJ databases">
        <title>Identification and distribution of gene clusters putatively required for synthesis of sphingolipid metabolism inhibitors in phylogenetically diverse species of the filamentous fungus Fusarium.</title>
        <authorList>
            <person name="Kim H.-S."/>
            <person name="Busman M."/>
            <person name="Brown D.W."/>
            <person name="Divon H."/>
            <person name="Uhlig S."/>
            <person name="Proctor R.H."/>
        </authorList>
    </citation>
    <scope>NUCLEOTIDE SEQUENCE [LARGE SCALE GENOMIC DNA]</scope>
    <source>
        <strain evidence="7 8">NRRL 66235</strain>
    </source>
</reference>
<evidence type="ECO:0000259" key="6">
    <source>
        <dbReference type="Pfam" id="PF24883"/>
    </source>
</evidence>
<evidence type="ECO:0000256" key="4">
    <source>
        <dbReference type="SAM" id="MobiDB-lite"/>
    </source>
</evidence>
<evidence type="ECO:0000256" key="2">
    <source>
        <dbReference type="ARBA" id="ARBA00023043"/>
    </source>
</evidence>
<evidence type="ECO:0000313" key="7">
    <source>
        <dbReference type="EMBL" id="KAF5708693.1"/>
    </source>
</evidence>
<dbReference type="Gene3D" id="1.25.40.20">
    <property type="entry name" value="Ankyrin repeat-containing domain"/>
    <property type="match status" value="6"/>
</dbReference>
<evidence type="ECO:0000313" key="8">
    <source>
        <dbReference type="Proteomes" id="UP000544331"/>
    </source>
</evidence>
<name>A0A8H5Y9W3_9HYPO</name>
<evidence type="ECO:0000259" key="5">
    <source>
        <dbReference type="Pfam" id="PF22939"/>
    </source>
</evidence>
<dbReference type="PROSITE" id="PS50297">
    <property type="entry name" value="ANK_REP_REGION"/>
    <property type="match status" value="11"/>
</dbReference>
<dbReference type="OrthoDB" id="7464126at2759"/>
<keyword evidence="2 3" id="KW-0040">ANK repeat</keyword>
<dbReference type="InterPro" id="IPR036770">
    <property type="entry name" value="Ankyrin_rpt-contain_sf"/>
</dbReference>
<dbReference type="Proteomes" id="UP000544331">
    <property type="component" value="Unassembled WGS sequence"/>
</dbReference>
<dbReference type="PANTHER" id="PTHR24198:SF165">
    <property type="entry name" value="ANKYRIN REPEAT-CONTAINING PROTEIN-RELATED"/>
    <property type="match status" value="1"/>
</dbReference>
<keyword evidence="8" id="KW-1185">Reference proteome</keyword>
<dbReference type="SUPFAM" id="SSF52540">
    <property type="entry name" value="P-loop containing nucleoside triphosphate hydrolases"/>
    <property type="match status" value="1"/>
</dbReference>
<feature type="repeat" description="ANK" evidence="3">
    <location>
        <begin position="1013"/>
        <end position="1045"/>
    </location>
</feature>
<dbReference type="InterPro" id="IPR056884">
    <property type="entry name" value="NPHP3-like_N"/>
</dbReference>
<feature type="repeat" description="ANK" evidence="3">
    <location>
        <begin position="981"/>
        <end position="1013"/>
    </location>
</feature>
<feature type="domain" description="GPI inositol-deacylase winged helix" evidence="5">
    <location>
        <begin position="561"/>
        <end position="636"/>
    </location>
</feature>
<dbReference type="Pfam" id="PF24883">
    <property type="entry name" value="NPHP3_N"/>
    <property type="match status" value="1"/>
</dbReference>
<dbReference type="Pfam" id="PF00023">
    <property type="entry name" value="Ank"/>
    <property type="match status" value="2"/>
</dbReference>
<dbReference type="PANTHER" id="PTHR24198">
    <property type="entry name" value="ANKYRIN REPEAT AND PROTEIN KINASE DOMAIN-CONTAINING PROTEIN"/>
    <property type="match status" value="1"/>
</dbReference>